<dbReference type="AlphaFoldDB" id="A0A7J7CLE3"/>
<comment type="similarity">
    <text evidence="6">Belongs to the PMEI family.</text>
</comment>
<name>A0A7J7CLE3_TRIWF</name>
<evidence type="ECO:0000256" key="5">
    <source>
        <dbReference type="ARBA" id="ARBA00023157"/>
    </source>
</evidence>
<dbReference type="PANTHER" id="PTHR31080">
    <property type="entry name" value="PECTINESTERASE INHIBITOR-LIKE"/>
    <property type="match status" value="1"/>
</dbReference>
<dbReference type="InterPro" id="IPR051955">
    <property type="entry name" value="PME_Inhibitor"/>
</dbReference>
<comment type="caution">
    <text evidence="9">The sequence shown here is derived from an EMBL/GenBank/DDBJ whole genome shotgun (WGS) entry which is preliminary data.</text>
</comment>
<keyword evidence="5" id="KW-1015">Disulfide bond</keyword>
<evidence type="ECO:0000259" key="8">
    <source>
        <dbReference type="SMART" id="SM00856"/>
    </source>
</evidence>
<dbReference type="InterPro" id="IPR006501">
    <property type="entry name" value="Pectinesterase_inhib_dom"/>
</dbReference>
<dbReference type="GO" id="GO:0004857">
    <property type="term" value="F:enzyme inhibitor activity"/>
    <property type="evidence" value="ECO:0007669"/>
    <property type="project" value="InterPro"/>
</dbReference>
<dbReference type="SMART" id="SM00856">
    <property type="entry name" value="PMEI"/>
    <property type="match status" value="1"/>
</dbReference>
<keyword evidence="2" id="KW-0052">Apoplast</keyword>
<dbReference type="Proteomes" id="UP000593562">
    <property type="component" value="Unassembled WGS sequence"/>
</dbReference>
<keyword evidence="4 7" id="KW-0732">Signal</keyword>
<dbReference type="SUPFAM" id="SSF101148">
    <property type="entry name" value="Plant invertase/pectin methylesterase inhibitor"/>
    <property type="match status" value="1"/>
</dbReference>
<gene>
    <name evidence="9" type="ORF">HS088_TW15G00376</name>
</gene>
<feature type="chain" id="PRO_5029653447" evidence="7">
    <location>
        <begin position="26"/>
        <end position="203"/>
    </location>
</feature>
<evidence type="ECO:0000313" key="10">
    <source>
        <dbReference type="Proteomes" id="UP000593562"/>
    </source>
</evidence>
<accession>A0A7J7CLE3</accession>
<proteinExistence type="inferred from homology"/>
<dbReference type="EMBL" id="JAAARO010000015">
    <property type="protein sequence ID" value="KAF5734880.1"/>
    <property type="molecule type" value="Genomic_DNA"/>
</dbReference>
<dbReference type="Gene3D" id="1.20.140.40">
    <property type="entry name" value="Invertase/pectin methylesterase inhibitor family protein"/>
    <property type="match status" value="1"/>
</dbReference>
<comment type="subcellular location">
    <subcellularLocation>
        <location evidence="1">Secreted</location>
        <location evidence="1">Extracellular space</location>
        <location evidence="1">Apoplast</location>
    </subcellularLocation>
</comment>
<evidence type="ECO:0000256" key="6">
    <source>
        <dbReference type="ARBA" id="ARBA00038471"/>
    </source>
</evidence>
<keyword evidence="3" id="KW-0964">Secreted</keyword>
<protein>
    <submittedName>
        <fullName evidence="9">Putative Plant invertase/pectin methylesterase inhibitor superfamily protein</fullName>
    </submittedName>
</protein>
<dbReference type="InParanoid" id="A0A7J7CLE3"/>
<evidence type="ECO:0000256" key="1">
    <source>
        <dbReference type="ARBA" id="ARBA00004271"/>
    </source>
</evidence>
<dbReference type="CDD" id="cd15798">
    <property type="entry name" value="PMEI-like_3"/>
    <property type="match status" value="1"/>
</dbReference>
<reference evidence="9 10" key="1">
    <citation type="journal article" date="2020" name="Nat. Commun.">
        <title>Genome of Tripterygium wilfordii and identification of cytochrome P450 involved in triptolide biosynthesis.</title>
        <authorList>
            <person name="Tu L."/>
            <person name="Su P."/>
            <person name="Zhang Z."/>
            <person name="Gao L."/>
            <person name="Wang J."/>
            <person name="Hu T."/>
            <person name="Zhou J."/>
            <person name="Zhang Y."/>
            <person name="Zhao Y."/>
            <person name="Liu Y."/>
            <person name="Song Y."/>
            <person name="Tong Y."/>
            <person name="Lu Y."/>
            <person name="Yang J."/>
            <person name="Xu C."/>
            <person name="Jia M."/>
            <person name="Peters R.J."/>
            <person name="Huang L."/>
            <person name="Gao W."/>
        </authorList>
    </citation>
    <scope>NUCLEOTIDE SEQUENCE [LARGE SCALE GENOMIC DNA]</scope>
    <source>
        <strain evidence="10">cv. XIE 37</strain>
        <tissue evidence="9">Leaf</tissue>
    </source>
</reference>
<evidence type="ECO:0000256" key="2">
    <source>
        <dbReference type="ARBA" id="ARBA00022523"/>
    </source>
</evidence>
<dbReference type="Pfam" id="PF04043">
    <property type="entry name" value="PMEI"/>
    <property type="match status" value="1"/>
</dbReference>
<sequence length="203" mass="22194">MEGTFAVSAITTLFFLIQLLCFTSGFPAYDDQDTEYIKTSCTNTTYPRLCYRSLAIYASKIKSDPKLLAKTALNVTFVSTRSTARLMKRISRIHNLRPRVAGAVADCVELVGDSVDELQGSIGEMDHARGGPNFGLVMNDIQTWVSAALTDDDTCMDGFDGKAMNGRVKILVRKHILRVCRLTSNALALVNNYASSQTGAPLP</sequence>
<dbReference type="FunFam" id="1.20.140.40:FF:000006">
    <property type="entry name" value="Pectinesterase inhibitor 3"/>
    <property type="match status" value="1"/>
</dbReference>
<evidence type="ECO:0000256" key="4">
    <source>
        <dbReference type="ARBA" id="ARBA00022729"/>
    </source>
</evidence>
<dbReference type="PANTHER" id="PTHR31080:SF118">
    <property type="entry name" value="PECTINESTERASE INHIBITOR 10"/>
    <property type="match status" value="1"/>
</dbReference>
<organism evidence="9 10">
    <name type="scientific">Tripterygium wilfordii</name>
    <name type="common">Thunder God vine</name>
    <dbReference type="NCBI Taxonomy" id="458696"/>
    <lineage>
        <taxon>Eukaryota</taxon>
        <taxon>Viridiplantae</taxon>
        <taxon>Streptophyta</taxon>
        <taxon>Embryophyta</taxon>
        <taxon>Tracheophyta</taxon>
        <taxon>Spermatophyta</taxon>
        <taxon>Magnoliopsida</taxon>
        <taxon>eudicotyledons</taxon>
        <taxon>Gunneridae</taxon>
        <taxon>Pentapetalae</taxon>
        <taxon>rosids</taxon>
        <taxon>fabids</taxon>
        <taxon>Celastrales</taxon>
        <taxon>Celastraceae</taxon>
        <taxon>Tripterygium</taxon>
    </lineage>
</organism>
<dbReference type="GO" id="GO:0048046">
    <property type="term" value="C:apoplast"/>
    <property type="evidence" value="ECO:0007669"/>
    <property type="project" value="UniProtKB-SubCell"/>
</dbReference>
<keyword evidence="10" id="KW-1185">Reference proteome</keyword>
<evidence type="ECO:0000256" key="3">
    <source>
        <dbReference type="ARBA" id="ARBA00022525"/>
    </source>
</evidence>
<dbReference type="OrthoDB" id="1430376at2759"/>
<evidence type="ECO:0000256" key="7">
    <source>
        <dbReference type="SAM" id="SignalP"/>
    </source>
</evidence>
<feature type="domain" description="Pectinesterase inhibitor" evidence="8">
    <location>
        <begin position="32"/>
        <end position="189"/>
    </location>
</feature>
<evidence type="ECO:0000313" key="9">
    <source>
        <dbReference type="EMBL" id="KAF5734880.1"/>
    </source>
</evidence>
<feature type="signal peptide" evidence="7">
    <location>
        <begin position="1"/>
        <end position="25"/>
    </location>
</feature>
<dbReference type="NCBIfam" id="TIGR01614">
    <property type="entry name" value="PME_inhib"/>
    <property type="match status" value="1"/>
</dbReference>
<dbReference type="InterPro" id="IPR035513">
    <property type="entry name" value="Invertase/methylesterase_inhib"/>
</dbReference>